<dbReference type="GO" id="GO:0007165">
    <property type="term" value="P:signal transduction"/>
    <property type="evidence" value="ECO:0007669"/>
    <property type="project" value="UniProtKB-KW"/>
</dbReference>
<dbReference type="GO" id="GO:0016020">
    <property type="term" value="C:membrane"/>
    <property type="evidence" value="ECO:0007669"/>
    <property type="project" value="InterPro"/>
</dbReference>
<protein>
    <recommendedName>
        <fullName evidence="4">Methyl-accepting transducer domain-containing protein</fullName>
    </recommendedName>
</protein>
<dbReference type="PROSITE" id="PS50111">
    <property type="entry name" value="CHEMOTAXIS_TRANSDUC_2"/>
    <property type="match status" value="1"/>
</dbReference>
<accession>A0A223KWG5</accession>
<feature type="transmembrane region" description="Helical" evidence="3">
    <location>
        <begin position="47"/>
        <end position="66"/>
    </location>
</feature>
<evidence type="ECO:0000256" key="3">
    <source>
        <dbReference type="SAM" id="Phobius"/>
    </source>
</evidence>
<dbReference type="Proteomes" id="UP000215224">
    <property type="component" value="Chromosome"/>
</dbReference>
<feature type="transmembrane region" description="Helical" evidence="3">
    <location>
        <begin position="118"/>
        <end position="136"/>
    </location>
</feature>
<dbReference type="RefSeq" id="WP_066418303.1">
    <property type="nucleotide sequence ID" value="NZ_CP018866.1"/>
</dbReference>
<evidence type="ECO:0000256" key="1">
    <source>
        <dbReference type="ARBA" id="ARBA00023224"/>
    </source>
</evidence>
<name>A0A223KWG5_9BACI</name>
<dbReference type="SUPFAM" id="SSF58104">
    <property type="entry name" value="Methyl-accepting chemotaxis protein (MCP) signaling domain"/>
    <property type="match status" value="1"/>
</dbReference>
<dbReference type="KEGG" id="bcoh:BC6307_22030"/>
<reference evidence="5 6" key="1">
    <citation type="submission" date="2016-12" db="EMBL/GenBank/DDBJ databases">
        <title>The whole genome sequencing and assembly of Bacillus cohnii DSM 6307T strain.</title>
        <authorList>
            <person name="Lee Y.-J."/>
            <person name="Yi H."/>
            <person name="Bahn Y.-S."/>
            <person name="Kim J.F."/>
            <person name="Lee D.-W."/>
        </authorList>
    </citation>
    <scope>NUCLEOTIDE SEQUENCE [LARGE SCALE GENOMIC DNA]</scope>
    <source>
        <strain evidence="5 6">DSM 6307</strain>
    </source>
</reference>
<evidence type="ECO:0000259" key="4">
    <source>
        <dbReference type="PROSITE" id="PS50111"/>
    </source>
</evidence>
<feature type="transmembrane region" description="Helical" evidence="3">
    <location>
        <begin position="21"/>
        <end position="41"/>
    </location>
</feature>
<keyword evidence="3" id="KW-1133">Transmembrane helix</keyword>
<dbReference type="STRING" id="1314751.GCA_001591425_03196"/>
<dbReference type="EMBL" id="CP018866">
    <property type="protein sequence ID" value="AST93757.1"/>
    <property type="molecule type" value="Genomic_DNA"/>
</dbReference>
<dbReference type="Pfam" id="PF00015">
    <property type="entry name" value="MCPsignal"/>
    <property type="match status" value="1"/>
</dbReference>
<evidence type="ECO:0000256" key="2">
    <source>
        <dbReference type="PROSITE-ProRule" id="PRU00284"/>
    </source>
</evidence>
<dbReference type="AlphaFoldDB" id="A0A223KWG5"/>
<dbReference type="PANTHER" id="PTHR32089">
    <property type="entry name" value="METHYL-ACCEPTING CHEMOTAXIS PROTEIN MCPB"/>
    <property type="match status" value="1"/>
</dbReference>
<dbReference type="SMART" id="SM00283">
    <property type="entry name" value="MA"/>
    <property type="match status" value="1"/>
</dbReference>
<keyword evidence="1 2" id="KW-0807">Transducer</keyword>
<gene>
    <name evidence="5" type="ORF">BC6307_22030</name>
</gene>
<evidence type="ECO:0000313" key="6">
    <source>
        <dbReference type="Proteomes" id="UP000215224"/>
    </source>
</evidence>
<proteinExistence type="predicted"/>
<feature type="transmembrane region" description="Helical" evidence="3">
    <location>
        <begin position="148"/>
        <end position="164"/>
    </location>
</feature>
<keyword evidence="3" id="KW-0812">Transmembrane</keyword>
<dbReference type="Gene3D" id="1.10.287.950">
    <property type="entry name" value="Methyl-accepting chemotaxis protein"/>
    <property type="match status" value="1"/>
</dbReference>
<keyword evidence="3" id="KW-0472">Membrane</keyword>
<feature type="domain" description="Methyl-accepting transducer" evidence="4">
    <location>
        <begin position="214"/>
        <end position="464"/>
    </location>
</feature>
<dbReference type="PANTHER" id="PTHR32089:SF114">
    <property type="entry name" value="METHYL-ACCEPTING CHEMOTAXIS PROTEIN MCPB"/>
    <property type="match status" value="1"/>
</dbReference>
<evidence type="ECO:0000313" key="5">
    <source>
        <dbReference type="EMBL" id="AST93757.1"/>
    </source>
</evidence>
<dbReference type="InterPro" id="IPR004089">
    <property type="entry name" value="MCPsignal_dom"/>
</dbReference>
<feature type="transmembrane region" description="Helical" evidence="3">
    <location>
        <begin position="78"/>
        <end position="106"/>
    </location>
</feature>
<sequence length="496" mass="54453">MTERSQKLDQLKKEDITRKNKLINLVTFISVLLALVVEISILQPLAVILTIGIGGAIFISALSLFIKKEIFLMQTPYIAIGGIAIVVYLIMSVSSSLPIMLLPLYIMTAAAIYNTRNTLIVGTVASLLLSALYFITTSADLGMDLKNLVIFYLIFIVITLTLFFQNSVSQKQNVEIQKLQEETENMLQKLQHQASVIGDKATTIGENLTNIRKQGETQGYTFNEMVIAVNEISSGMNTQSATASTITESIESLNEMVKQLLEGSSVLKKETDKSQLETQNGSKTVELLSTKIVDFQQSIQLMSETMETLVEKIKETNGFTNNIQEIAAQTNLLALNASIEAARAGESGKGFSVVAAEIRKLSELTSNTANLISNNLAKVNESTAITQQQMKDNSLRMLESVELTKETNGVFLKISESVTQLNNTAKQFEEITQQLGASSFSIETSVSDFAAIIEETTASLEEMSASIETQNEQLHELVSYVQNTDKATMELVNSCK</sequence>
<organism evidence="5 6">
    <name type="scientific">Sutcliffiella cohnii</name>
    <dbReference type="NCBI Taxonomy" id="33932"/>
    <lineage>
        <taxon>Bacteria</taxon>
        <taxon>Bacillati</taxon>
        <taxon>Bacillota</taxon>
        <taxon>Bacilli</taxon>
        <taxon>Bacillales</taxon>
        <taxon>Bacillaceae</taxon>
        <taxon>Sutcliffiella</taxon>
    </lineage>
</organism>
<keyword evidence="6" id="KW-1185">Reference proteome</keyword>